<dbReference type="EMBL" id="CP002606">
    <property type="protein sequence ID" value="AEA33786.1"/>
    <property type="molecule type" value="Genomic_DNA"/>
</dbReference>
<evidence type="ECO:0000313" key="3">
    <source>
        <dbReference type="EMBL" id="AEA33786.1"/>
    </source>
</evidence>
<evidence type="ECO:0000256" key="2">
    <source>
        <dbReference type="ARBA" id="ARBA00022679"/>
    </source>
</evidence>
<name>F2LVK2_HIPMA</name>
<dbReference type="GO" id="GO:0032259">
    <property type="term" value="P:methylation"/>
    <property type="evidence" value="ECO:0007669"/>
    <property type="project" value="UniProtKB-KW"/>
</dbReference>
<dbReference type="KEGG" id="hmr:Hipma_0816"/>
<evidence type="ECO:0000313" key="4">
    <source>
        <dbReference type="Proteomes" id="UP000008139"/>
    </source>
</evidence>
<dbReference type="GO" id="GO:0008276">
    <property type="term" value="F:protein methyltransferase activity"/>
    <property type="evidence" value="ECO:0007669"/>
    <property type="project" value="TreeGrafter"/>
</dbReference>
<dbReference type="Pfam" id="PF06325">
    <property type="entry name" value="PrmA"/>
    <property type="match status" value="1"/>
</dbReference>
<dbReference type="InParanoid" id="F2LVK2"/>
<dbReference type="SUPFAM" id="SSF53335">
    <property type="entry name" value="S-adenosyl-L-methionine-dependent methyltransferases"/>
    <property type="match status" value="1"/>
</dbReference>
<sequence length="199" mass="21991">MRWRWKDENKVIEIGKGFCIAPPWFETDKIKISLVEGSSFGTGIHETTVSCMEIAEKIDFKGKRILDVGIGSGILSIAALKLGAKEAVGFDIEESAIRECIENGKLNGVSDGLVCFVADSPSSISGSFDVVFANIFDDIILAMCDEINRLTKDGGFVVLSGVLPEENFTVKKRFTQMGYQLLENRFLEEYTTLLFKKGD</sequence>
<gene>
    <name evidence="3" type="ordered locus">Hipma_0816</name>
</gene>
<accession>F2LVK2</accession>
<dbReference type="Gene3D" id="3.40.50.150">
    <property type="entry name" value="Vaccinia Virus protein VP39"/>
    <property type="match status" value="1"/>
</dbReference>
<dbReference type="STRING" id="760142.Hipma_0816"/>
<keyword evidence="2 3" id="KW-0808">Transferase</keyword>
<keyword evidence="1 3" id="KW-0489">Methyltransferase</keyword>
<protein>
    <submittedName>
        <fullName evidence="3">Methyltransferase type 11</fullName>
    </submittedName>
</protein>
<reference evidence="3 4" key="1">
    <citation type="journal article" date="2011" name="Stand. Genomic Sci.">
        <title>Complete genome sequence of the thermophilic sulfur-reducer Hippea maritima type strain (MH(2)).</title>
        <authorList>
            <person name="Huntemann M."/>
            <person name="Lu M."/>
            <person name="Nolan M."/>
            <person name="Lapidus A."/>
            <person name="Lucas S."/>
            <person name="Hammon N."/>
            <person name="Deshpande S."/>
            <person name="Cheng J.F."/>
            <person name="Tapia R."/>
            <person name="Han C."/>
            <person name="Goodwin L."/>
            <person name="Pitluck S."/>
            <person name="Liolios K."/>
            <person name="Pagani I."/>
            <person name="Ivanova N."/>
            <person name="Ovchinikova G."/>
            <person name="Pati A."/>
            <person name="Chen A."/>
            <person name="Palaniappan K."/>
            <person name="Land M."/>
            <person name="Hauser L."/>
            <person name="Jeffries C.D."/>
            <person name="Detter J.C."/>
            <person name="Brambilla E.M."/>
            <person name="Rohde M."/>
            <person name="Spring S."/>
            <person name="Goker M."/>
            <person name="Woyke T."/>
            <person name="Bristow J."/>
            <person name="Eisen J.A."/>
            <person name="Markowitz V."/>
            <person name="Hugenholtz P."/>
            <person name="Kyrpides N.C."/>
            <person name="Klenk H.P."/>
            <person name="Mavromatis K."/>
        </authorList>
    </citation>
    <scope>NUCLEOTIDE SEQUENCE [LARGE SCALE GENOMIC DNA]</scope>
    <source>
        <strain evidence="4">ATCC 700847 / DSM 10411 / MH2</strain>
    </source>
</reference>
<reference evidence="4" key="2">
    <citation type="submission" date="2011-03" db="EMBL/GenBank/DDBJ databases">
        <title>The complete genome of Hippea maritima DSM 10411.</title>
        <authorList>
            <consortium name="US DOE Joint Genome Institute (JGI-PGF)"/>
            <person name="Lucas S."/>
            <person name="Copeland A."/>
            <person name="Lapidus A."/>
            <person name="Bruce D."/>
            <person name="Goodwin L."/>
            <person name="Pitluck S."/>
            <person name="Peters L."/>
            <person name="Kyrpides N."/>
            <person name="Mavromatis K."/>
            <person name="Pagani I."/>
            <person name="Ivanova N."/>
            <person name="Mikhailova N."/>
            <person name="Lu M."/>
            <person name="Detter J.C."/>
            <person name="Tapia R."/>
            <person name="Han C."/>
            <person name="Land M."/>
            <person name="Hauser L."/>
            <person name="Markowitz V."/>
            <person name="Cheng J.-F."/>
            <person name="Hugenholtz P."/>
            <person name="Woyke T."/>
            <person name="Wu D."/>
            <person name="Spring S."/>
            <person name="Schroeder M."/>
            <person name="Brambilla E."/>
            <person name="Klenk H.-P."/>
            <person name="Eisen J.A."/>
        </authorList>
    </citation>
    <scope>NUCLEOTIDE SEQUENCE [LARGE SCALE GENOMIC DNA]</scope>
    <source>
        <strain evidence="4">ATCC 700847 / DSM 10411 / MH2</strain>
    </source>
</reference>
<dbReference type="FunCoup" id="F2LVK2">
    <property type="interactions" value="381"/>
</dbReference>
<dbReference type="RefSeq" id="WP_013681827.1">
    <property type="nucleotide sequence ID" value="NC_015318.1"/>
</dbReference>
<dbReference type="PANTHER" id="PTHR43648:SF1">
    <property type="entry name" value="ELECTRON TRANSFER FLAVOPROTEIN BETA SUBUNIT LYSINE METHYLTRANSFERASE"/>
    <property type="match status" value="1"/>
</dbReference>
<dbReference type="CDD" id="cd02440">
    <property type="entry name" value="AdoMet_MTases"/>
    <property type="match status" value="1"/>
</dbReference>
<keyword evidence="4" id="KW-1185">Reference proteome</keyword>
<dbReference type="Proteomes" id="UP000008139">
    <property type="component" value="Chromosome"/>
</dbReference>
<dbReference type="eggNOG" id="COG2264">
    <property type="taxonomic scope" value="Bacteria"/>
</dbReference>
<evidence type="ECO:0000256" key="1">
    <source>
        <dbReference type="ARBA" id="ARBA00022603"/>
    </source>
</evidence>
<dbReference type="AlphaFoldDB" id="F2LVK2"/>
<dbReference type="InterPro" id="IPR029063">
    <property type="entry name" value="SAM-dependent_MTases_sf"/>
</dbReference>
<organism evidence="3 4">
    <name type="scientific">Hippea maritima (strain ATCC 700847 / DSM 10411 / MH2)</name>
    <dbReference type="NCBI Taxonomy" id="760142"/>
    <lineage>
        <taxon>Bacteria</taxon>
        <taxon>Pseudomonadati</taxon>
        <taxon>Campylobacterota</taxon>
        <taxon>Desulfurellia</taxon>
        <taxon>Desulfurellales</taxon>
        <taxon>Hippeaceae</taxon>
        <taxon>Hippea</taxon>
    </lineage>
</organism>
<dbReference type="PANTHER" id="PTHR43648">
    <property type="entry name" value="ELECTRON TRANSFER FLAVOPROTEIN BETA SUBUNIT LYSINE METHYLTRANSFERASE"/>
    <property type="match status" value="1"/>
</dbReference>
<dbReference type="InterPro" id="IPR050078">
    <property type="entry name" value="Ribosomal_L11_MeTrfase_PrmA"/>
</dbReference>
<dbReference type="HOGENOM" id="CLU_049382_3_1_7"/>
<proteinExistence type="predicted"/>